<keyword evidence="1" id="KW-0472">Membrane</keyword>
<dbReference type="EMBL" id="JACIJS010000003">
    <property type="protein sequence ID" value="MBB5514983.1"/>
    <property type="molecule type" value="Genomic_DNA"/>
</dbReference>
<dbReference type="RefSeq" id="WP_184009153.1">
    <property type="nucleotide sequence ID" value="NZ_JACIJS010000003.1"/>
</dbReference>
<accession>A0A840WLG1</accession>
<feature type="transmembrane region" description="Helical" evidence="1">
    <location>
        <begin position="41"/>
        <end position="69"/>
    </location>
</feature>
<gene>
    <name evidence="2" type="ORF">FHS89_000993</name>
</gene>
<name>A0A840WLG1_9RHOB</name>
<evidence type="ECO:0008006" key="4">
    <source>
        <dbReference type="Google" id="ProtNLM"/>
    </source>
</evidence>
<feature type="transmembrane region" description="Helical" evidence="1">
    <location>
        <begin position="145"/>
        <end position="164"/>
    </location>
</feature>
<dbReference type="AlphaFoldDB" id="A0A840WLG1"/>
<evidence type="ECO:0000313" key="2">
    <source>
        <dbReference type="EMBL" id="MBB5514983.1"/>
    </source>
</evidence>
<feature type="transmembrane region" description="Helical" evidence="1">
    <location>
        <begin position="171"/>
        <end position="194"/>
    </location>
</feature>
<feature type="transmembrane region" description="Helical" evidence="1">
    <location>
        <begin position="81"/>
        <end position="112"/>
    </location>
</feature>
<keyword evidence="3" id="KW-1185">Reference proteome</keyword>
<comment type="caution">
    <text evidence="2">The sequence shown here is derived from an EMBL/GenBank/DDBJ whole genome shotgun (WGS) entry which is preliminary data.</text>
</comment>
<dbReference type="Proteomes" id="UP000553766">
    <property type="component" value="Unassembled WGS sequence"/>
</dbReference>
<sequence length="195" mass="21330">MNTPAHLIFAAAAFARAEKEPGDGARAVNGAALLGGLLPDFSLYFAFLWGVGVLGLTPAFFFGEVYFWPPMQAVFAVDNSFVVWSFLLGVALTVRHLPLIAFAGSGLLHLLFDFTLHNDDARMHFWPVSDWVFISPVSYWDPDHYGGIAALAEIAICVALLALLWRRFSGVLAKILITLGLATQVLPGLVWAFMF</sequence>
<evidence type="ECO:0000256" key="1">
    <source>
        <dbReference type="SAM" id="Phobius"/>
    </source>
</evidence>
<keyword evidence="1" id="KW-1133">Transmembrane helix</keyword>
<keyword evidence="1" id="KW-0812">Transmembrane</keyword>
<evidence type="ECO:0000313" key="3">
    <source>
        <dbReference type="Proteomes" id="UP000553766"/>
    </source>
</evidence>
<reference evidence="2 3" key="1">
    <citation type="submission" date="2020-08" db="EMBL/GenBank/DDBJ databases">
        <title>Genomic Encyclopedia of Type Strains, Phase IV (KMG-IV): sequencing the most valuable type-strain genomes for metagenomic binning, comparative biology and taxonomic classification.</title>
        <authorList>
            <person name="Goeker M."/>
        </authorList>
    </citation>
    <scope>NUCLEOTIDE SEQUENCE [LARGE SCALE GENOMIC DNA]</scope>
    <source>
        <strain evidence="2 3">DSM 103377</strain>
    </source>
</reference>
<protein>
    <recommendedName>
        <fullName evidence="4">Cobalamin biosynthesis protein CobQ</fullName>
    </recommendedName>
</protein>
<organism evidence="2 3">
    <name type="scientific">Rubricella aquisinus</name>
    <dbReference type="NCBI Taxonomy" id="2028108"/>
    <lineage>
        <taxon>Bacteria</taxon>
        <taxon>Pseudomonadati</taxon>
        <taxon>Pseudomonadota</taxon>
        <taxon>Alphaproteobacteria</taxon>
        <taxon>Rhodobacterales</taxon>
        <taxon>Paracoccaceae</taxon>
        <taxon>Rubricella</taxon>
    </lineage>
</organism>
<proteinExistence type="predicted"/>